<comment type="caution">
    <text evidence="1">The sequence shown here is derived from an EMBL/GenBank/DDBJ whole genome shotgun (WGS) entry which is preliminary data.</text>
</comment>
<evidence type="ECO:0000313" key="2">
    <source>
        <dbReference type="Proteomes" id="UP001195483"/>
    </source>
</evidence>
<keyword evidence="2" id="KW-1185">Reference proteome</keyword>
<name>A0AAE0VVA5_9BIVA</name>
<reference evidence="1" key="2">
    <citation type="journal article" date="2021" name="Genome Biol. Evol.">
        <title>Developing a high-quality reference genome for a parasitic bivalve with doubly uniparental inheritance (Bivalvia: Unionida).</title>
        <authorList>
            <person name="Smith C.H."/>
        </authorList>
    </citation>
    <scope>NUCLEOTIDE SEQUENCE</scope>
    <source>
        <strain evidence="1">CHS0354</strain>
        <tissue evidence="1">Mantle</tissue>
    </source>
</reference>
<dbReference type="AlphaFoldDB" id="A0AAE0VVA5"/>
<dbReference type="EMBL" id="JAEAOA010000326">
    <property type="protein sequence ID" value="KAK3591299.1"/>
    <property type="molecule type" value="Genomic_DNA"/>
</dbReference>
<accession>A0AAE0VVA5</accession>
<proteinExistence type="predicted"/>
<evidence type="ECO:0000313" key="1">
    <source>
        <dbReference type="EMBL" id="KAK3591299.1"/>
    </source>
</evidence>
<reference evidence="1" key="3">
    <citation type="submission" date="2023-05" db="EMBL/GenBank/DDBJ databases">
        <authorList>
            <person name="Smith C.H."/>
        </authorList>
    </citation>
    <scope>NUCLEOTIDE SEQUENCE</scope>
    <source>
        <strain evidence="1">CHS0354</strain>
        <tissue evidence="1">Mantle</tissue>
    </source>
</reference>
<gene>
    <name evidence="1" type="ORF">CHS0354_004347</name>
</gene>
<sequence>MMVPNIRPVTCRNFNNVRSLLISVLAKSPGNRLHVTIYKVQHEDGKGTRVTLHVNFFLPFSPFSWSKNSRKTKSQSTPVFPGLYSQALSSDSGSSL</sequence>
<dbReference type="Proteomes" id="UP001195483">
    <property type="component" value="Unassembled WGS sequence"/>
</dbReference>
<reference evidence="1" key="1">
    <citation type="journal article" date="2021" name="Genome Biol. Evol.">
        <title>A High-Quality Reference Genome for a Parasitic Bivalve with Doubly Uniparental Inheritance (Bivalvia: Unionida).</title>
        <authorList>
            <person name="Smith C.H."/>
        </authorList>
    </citation>
    <scope>NUCLEOTIDE SEQUENCE</scope>
    <source>
        <strain evidence="1">CHS0354</strain>
    </source>
</reference>
<protein>
    <submittedName>
        <fullName evidence="1">Uncharacterized protein</fullName>
    </submittedName>
</protein>
<organism evidence="1 2">
    <name type="scientific">Potamilus streckersoni</name>
    <dbReference type="NCBI Taxonomy" id="2493646"/>
    <lineage>
        <taxon>Eukaryota</taxon>
        <taxon>Metazoa</taxon>
        <taxon>Spiralia</taxon>
        <taxon>Lophotrochozoa</taxon>
        <taxon>Mollusca</taxon>
        <taxon>Bivalvia</taxon>
        <taxon>Autobranchia</taxon>
        <taxon>Heteroconchia</taxon>
        <taxon>Palaeoheterodonta</taxon>
        <taxon>Unionida</taxon>
        <taxon>Unionoidea</taxon>
        <taxon>Unionidae</taxon>
        <taxon>Ambleminae</taxon>
        <taxon>Lampsilini</taxon>
        <taxon>Potamilus</taxon>
    </lineage>
</organism>